<dbReference type="AlphaFoldDB" id="A0A0B6Z3H8"/>
<dbReference type="Gene3D" id="2.60.40.150">
    <property type="entry name" value="C2 domain"/>
    <property type="match status" value="1"/>
</dbReference>
<keyword evidence="5" id="KW-0472">Membrane</keyword>
<gene>
    <name evidence="7" type="primary">ORF46502</name>
</gene>
<sequence length="163" mass="18522">NKTSIPKNKLTMFKKSHNKSARIQDEENVSVVKENVDVNSSSPKEDIQATIVRLPDVEDGPFSQGMPDVYDFPFGGHGRPGLERFESGKHIDFQVRVVVIQARQLVGANIDPLVRVTVKNQMKQTRVKKSTNNPWWHESFFFNFLVTASDLRDGVVEFTVYNS</sequence>
<feature type="non-terminal residue" evidence="7">
    <location>
        <position position="163"/>
    </location>
</feature>
<dbReference type="PANTHER" id="PTHR12546:SF33">
    <property type="entry name" value="SPERM VESICLE FUSION PROTEIN FER-1"/>
    <property type="match status" value="1"/>
</dbReference>
<feature type="non-terminal residue" evidence="7">
    <location>
        <position position="1"/>
    </location>
</feature>
<name>A0A0B6Z3H8_9EUPU</name>
<evidence type="ECO:0000256" key="5">
    <source>
        <dbReference type="ARBA" id="ARBA00023136"/>
    </source>
</evidence>
<accession>A0A0B6Z3H8</accession>
<dbReference type="Pfam" id="PF00168">
    <property type="entry name" value="C2"/>
    <property type="match status" value="1"/>
</dbReference>
<dbReference type="InterPro" id="IPR035892">
    <property type="entry name" value="C2_domain_sf"/>
</dbReference>
<organism evidence="7">
    <name type="scientific">Arion vulgaris</name>
    <dbReference type="NCBI Taxonomy" id="1028688"/>
    <lineage>
        <taxon>Eukaryota</taxon>
        <taxon>Metazoa</taxon>
        <taxon>Spiralia</taxon>
        <taxon>Lophotrochozoa</taxon>
        <taxon>Mollusca</taxon>
        <taxon>Gastropoda</taxon>
        <taxon>Heterobranchia</taxon>
        <taxon>Euthyneura</taxon>
        <taxon>Panpulmonata</taxon>
        <taxon>Eupulmonata</taxon>
        <taxon>Stylommatophora</taxon>
        <taxon>Helicina</taxon>
        <taxon>Arionoidea</taxon>
        <taxon>Arionidae</taxon>
        <taxon>Arion</taxon>
    </lineage>
</organism>
<comment type="subcellular location">
    <subcellularLocation>
        <location evidence="1">Membrane</location>
        <topology evidence="1">Single-pass membrane protein</topology>
    </subcellularLocation>
</comment>
<dbReference type="SUPFAM" id="SSF49562">
    <property type="entry name" value="C2 domain (Calcium/lipid-binding domain, CaLB)"/>
    <property type="match status" value="1"/>
</dbReference>
<dbReference type="InterPro" id="IPR000008">
    <property type="entry name" value="C2_dom"/>
</dbReference>
<evidence type="ECO:0000256" key="2">
    <source>
        <dbReference type="ARBA" id="ARBA00022692"/>
    </source>
</evidence>
<dbReference type="GO" id="GO:0007009">
    <property type="term" value="P:plasma membrane organization"/>
    <property type="evidence" value="ECO:0007669"/>
    <property type="project" value="TreeGrafter"/>
</dbReference>
<dbReference type="PROSITE" id="PS50004">
    <property type="entry name" value="C2"/>
    <property type="match status" value="1"/>
</dbReference>
<dbReference type="InterPro" id="IPR037721">
    <property type="entry name" value="Ferlin"/>
</dbReference>
<dbReference type="EMBL" id="HACG01016052">
    <property type="protein sequence ID" value="CEK62917.1"/>
    <property type="molecule type" value="Transcribed_RNA"/>
</dbReference>
<feature type="domain" description="C2" evidence="6">
    <location>
        <begin position="76"/>
        <end position="163"/>
    </location>
</feature>
<dbReference type="GO" id="GO:0016020">
    <property type="term" value="C:membrane"/>
    <property type="evidence" value="ECO:0007669"/>
    <property type="project" value="UniProtKB-SubCell"/>
</dbReference>
<evidence type="ECO:0000313" key="7">
    <source>
        <dbReference type="EMBL" id="CEK62917.1"/>
    </source>
</evidence>
<evidence type="ECO:0000259" key="6">
    <source>
        <dbReference type="PROSITE" id="PS50004"/>
    </source>
</evidence>
<evidence type="ECO:0000256" key="4">
    <source>
        <dbReference type="ARBA" id="ARBA00022989"/>
    </source>
</evidence>
<evidence type="ECO:0000256" key="1">
    <source>
        <dbReference type="ARBA" id="ARBA00004167"/>
    </source>
</evidence>
<evidence type="ECO:0000256" key="3">
    <source>
        <dbReference type="ARBA" id="ARBA00022737"/>
    </source>
</evidence>
<keyword evidence="3" id="KW-0677">Repeat</keyword>
<proteinExistence type="predicted"/>
<keyword evidence="4" id="KW-1133">Transmembrane helix</keyword>
<dbReference type="GO" id="GO:0061025">
    <property type="term" value="P:membrane fusion"/>
    <property type="evidence" value="ECO:0007669"/>
    <property type="project" value="TreeGrafter"/>
</dbReference>
<protein>
    <recommendedName>
        <fullName evidence="6">C2 domain-containing protein</fullName>
    </recommendedName>
</protein>
<keyword evidence="2" id="KW-0812">Transmembrane</keyword>
<dbReference type="PANTHER" id="PTHR12546">
    <property type="entry name" value="FER-1-LIKE"/>
    <property type="match status" value="1"/>
</dbReference>
<reference evidence="7" key="1">
    <citation type="submission" date="2014-12" db="EMBL/GenBank/DDBJ databases">
        <title>Insight into the proteome of Arion vulgaris.</title>
        <authorList>
            <person name="Aradska J."/>
            <person name="Bulat T."/>
            <person name="Smidak R."/>
            <person name="Sarate P."/>
            <person name="Gangsoo J."/>
            <person name="Sialana F."/>
            <person name="Bilban M."/>
            <person name="Lubec G."/>
        </authorList>
    </citation>
    <scope>NUCLEOTIDE SEQUENCE</scope>
    <source>
        <tissue evidence="7">Skin</tissue>
    </source>
</reference>